<evidence type="ECO:0000256" key="2">
    <source>
        <dbReference type="ARBA" id="ARBA00004300"/>
    </source>
</evidence>
<dbReference type="GO" id="GO:0090200">
    <property type="term" value="P:positive regulation of release of cytochrome c from mitochondria"/>
    <property type="evidence" value="ECO:0007669"/>
    <property type="project" value="Ensembl"/>
</dbReference>
<dbReference type="Ensembl" id="ENSVURT00010021873.1">
    <property type="protein sequence ID" value="ENSVURP00010019223.1"/>
    <property type="gene ID" value="ENSVURG00010014655.1"/>
</dbReference>
<protein>
    <recommendedName>
        <fullName evidence="4">Protein AF1q</fullName>
    </recommendedName>
</protein>
<gene>
    <name evidence="12" type="primary">MLLT11</name>
</gene>
<comment type="similarity">
    <text evidence="3">Belongs to the MLLT11 family.</text>
</comment>
<evidence type="ECO:0000256" key="6">
    <source>
        <dbReference type="ARBA" id="ARBA00022843"/>
    </source>
</evidence>
<dbReference type="GO" id="GO:0005813">
    <property type="term" value="C:centrosome"/>
    <property type="evidence" value="ECO:0007669"/>
    <property type="project" value="UniProtKB-SubCell"/>
</dbReference>
<reference evidence="13" key="1">
    <citation type="submission" date="2018-12" db="EMBL/GenBank/DDBJ databases">
        <authorList>
            <person name="Yazar S."/>
        </authorList>
    </citation>
    <scope>NUCLEOTIDE SEQUENCE [LARGE SCALE GENOMIC DNA]</scope>
</reference>
<evidence type="ECO:0000256" key="7">
    <source>
        <dbReference type="ARBA" id="ARBA00023212"/>
    </source>
</evidence>
<keyword evidence="8" id="KW-0539">Nucleus</keyword>
<dbReference type="InterPro" id="IPR026778">
    <property type="entry name" value="MLLT11_fam"/>
</dbReference>
<dbReference type="GO" id="GO:0043065">
    <property type="term" value="P:positive regulation of apoptotic process"/>
    <property type="evidence" value="ECO:0007669"/>
    <property type="project" value="Ensembl"/>
</dbReference>
<accession>A0A4X2L5I5</accession>
<evidence type="ECO:0000256" key="1">
    <source>
        <dbReference type="ARBA" id="ARBA00004123"/>
    </source>
</evidence>
<evidence type="ECO:0000256" key="3">
    <source>
        <dbReference type="ARBA" id="ARBA00008177"/>
    </source>
</evidence>
<dbReference type="GO" id="GO:0045893">
    <property type="term" value="P:positive regulation of DNA-templated transcription"/>
    <property type="evidence" value="ECO:0007669"/>
    <property type="project" value="Ensembl"/>
</dbReference>
<keyword evidence="5" id="KW-0963">Cytoplasm</keyword>
<dbReference type="GO" id="GO:0005654">
    <property type="term" value="C:nucleoplasm"/>
    <property type="evidence" value="ECO:0007669"/>
    <property type="project" value="Ensembl"/>
</dbReference>
<organism evidence="12 13">
    <name type="scientific">Vombatus ursinus</name>
    <name type="common">Common wombat</name>
    <dbReference type="NCBI Taxonomy" id="29139"/>
    <lineage>
        <taxon>Eukaryota</taxon>
        <taxon>Metazoa</taxon>
        <taxon>Chordata</taxon>
        <taxon>Craniata</taxon>
        <taxon>Vertebrata</taxon>
        <taxon>Euteleostomi</taxon>
        <taxon>Mammalia</taxon>
        <taxon>Metatheria</taxon>
        <taxon>Diprotodontia</taxon>
        <taxon>Vombatidae</taxon>
        <taxon>Vombatus</taxon>
    </lineage>
</organism>
<dbReference type="GO" id="GO:0097191">
    <property type="term" value="P:extrinsic apoptotic signaling pathway"/>
    <property type="evidence" value="ECO:0007669"/>
    <property type="project" value="Ensembl"/>
</dbReference>
<dbReference type="OMA" id="RISPVDF"/>
<dbReference type="GO" id="GO:0005829">
    <property type="term" value="C:cytosol"/>
    <property type="evidence" value="ECO:0007669"/>
    <property type="project" value="Ensembl"/>
</dbReference>
<evidence type="ECO:0000256" key="9">
    <source>
        <dbReference type="ARBA" id="ARBA00046904"/>
    </source>
</evidence>
<dbReference type="Pfam" id="PF15017">
    <property type="entry name" value="WRNPLPNID"/>
    <property type="match status" value="1"/>
</dbReference>
<comment type="subcellular location">
    <subcellularLocation>
        <location evidence="2">Cytoplasm</location>
        <location evidence="2">Cytoskeleton</location>
        <location evidence="2">Microtubule organizing center</location>
        <location evidence="2">Centrosome</location>
    </subcellularLocation>
    <subcellularLocation>
        <location evidence="1">Nucleus</location>
    </subcellularLocation>
</comment>
<feature type="domain" description="Putative WW-binding" evidence="11">
    <location>
        <begin position="7"/>
        <end position="80"/>
    </location>
</feature>
<keyword evidence="13" id="KW-1185">Reference proteome</keyword>
<dbReference type="GO" id="GO:0097193">
    <property type="term" value="P:intrinsic apoptotic signaling pathway"/>
    <property type="evidence" value="ECO:0007669"/>
    <property type="project" value="Ensembl"/>
</dbReference>
<evidence type="ECO:0000256" key="4">
    <source>
        <dbReference type="ARBA" id="ARBA00021807"/>
    </source>
</evidence>
<dbReference type="InterPro" id="IPR033461">
    <property type="entry name" value="WRNPLPNID"/>
</dbReference>
<proteinExistence type="inferred from homology"/>
<evidence type="ECO:0000259" key="11">
    <source>
        <dbReference type="Pfam" id="PF15017"/>
    </source>
</evidence>
<dbReference type="PANTHER" id="PTHR15404:SF2">
    <property type="entry name" value="PROTEIN AF1Q"/>
    <property type="match status" value="1"/>
</dbReference>
<feature type="region of interest" description="Disordered" evidence="10">
    <location>
        <begin position="41"/>
        <end position="60"/>
    </location>
</feature>
<dbReference type="PANTHER" id="PTHR15404">
    <property type="entry name" value="PROTEIN AF1Q"/>
    <property type="match status" value="1"/>
</dbReference>
<evidence type="ECO:0000313" key="12">
    <source>
        <dbReference type="Ensembl" id="ENSVURP00010019223.1"/>
    </source>
</evidence>
<dbReference type="GO" id="GO:0051901">
    <property type="term" value="P:positive regulation of mitochondrial depolarization"/>
    <property type="evidence" value="ECO:0007669"/>
    <property type="project" value="Ensembl"/>
</dbReference>
<evidence type="ECO:0000313" key="13">
    <source>
        <dbReference type="Proteomes" id="UP000314987"/>
    </source>
</evidence>
<name>A0A4X2L5I5_VOMUR</name>
<dbReference type="OrthoDB" id="9991950at2759"/>
<dbReference type="Proteomes" id="UP000314987">
    <property type="component" value="Unassembled WGS sequence"/>
</dbReference>
<dbReference type="GeneTree" id="ENSGT00390000009895"/>
<evidence type="ECO:0000256" key="8">
    <source>
        <dbReference type="ARBA" id="ARBA00023242"/>
    </source>
</evidence>
<keyword evidence="7" id="KW-0206">Cytoskeleton</keyword>
<reference evidence="12" key="2">
    <citation type="submission" date="2025-08" db="UniProtKB">
        <authorList>
            <consortium name="Ensembl"/>
        </authorList>
    </citation>
    <scope>IDENTIFICATION</scope>
</reference>
<reference evidence="12" key="3">
    <citation type="submission" date="2025-09" db="UniProtKB">
        <authorList>
            <consortium name="Ensembl"/>
        </authorList>
    </citation>
    <scope>IDENTIFICATION</scope>
</reference>
<dbReference type="AlphaFoldDB" id="A0A4X2L5I5"/>
<comment type="subunit">
    <text evidence="9">Interacts with HSPA8 and LAMP2 isoform A; the interaction may target MLLT11 for degradation via chaperone-mediated autophagy. Interacts with TCF7.</text>
</comment>
<keyword evidence="6" id="KW-0832">Ubl conjugation</keyword>
<evidence type="ECO:0000256" key="5">
    <source>
        <dbReference type="ARBA" id="ARBA00022490"/>
    </source>
</evidence>
<evidence type="ECO:0000256" key="10">
    <source>
        <dbReference type="SAM" id="MobiDB-lite"/>
    </source>
</evidence>
<sequence>MRDPVSSQYSSFLFWRMPIPELDLSELEGLGLLDVSTYKTRGNNSGKMSEEEPSKAGQKNCPEGDALLEYSTFNFWRAPIASIHSFELDLI</sequence>